<gene>
    <name evidence="1" type="ORF">SAMN04487995_6031</name>
</gene>
<protein>
    <recommendedName>
        <fullName evidence="3">DUF4917 domain-containing protein</fullName>
    </recommendedName>
</protein>
<keyword evidence="2" id="KW-1185">Reference proteome</keyword>
<dbReference type="RefSeq" id="WP_090342047.1">
    <property type="nucleotide sequence ID" value="NZ_FNXY01000012.1"/>
</dbReference>
<reference evidence="1 2" key="1">
    <citation type="submission" date="2016-10" db="EMBL/GenBank/DDBJ databases">
        <authorList>
            <person name="de Groot N.N."/>
        </authorList>
    </citation>
    <scope>NUCLEOTIDE SEQUENCE [LARGE SCALE GENOMIC DNA]</scope>
    <source>
        <strain evidence="1 2">DSM 19938</strain>
    </source>
</reference>
<dbReference type="OrthoDB" id="828244at2"/>
<accession>A0A1H7AZL9</accession>
<dbReference type="InterPro" id="IPR032581">
    <property type="entry name" value="DUF4917"/>
</dbReference>
<evidence type="ECO:0000313" key="1">
    <source>
        <dbReference type="EMBL" id="SEJ71033.1"/>
    </source>
</evidence>
<evidence type="ECO:0008006" key="3">
    <source>
        <dbReference type="Google" id="ProtNLM"/>
    </source>
</evidence>
<dbReference type="AlphaFoldDB" id="A0A1H7AZL9"/>
<sequence>MELMSFDDCLALAKGKKHLLLGNGFSISCRPSIFTYGNLFTQAQPKFNTQLNDAFKVIDTKDFEVVMKSLKNASLLSEIYDKGNSYKNKMTEDSLRLKSILVSTIASSHPTQPNDITEIEFITCRKFLSNFDNKYTLNYDLLLYWTLMHEEPFSSLKIKHDDGFRTPSDGKTDYVTWEINNTNQQTVFYLHGALHLFDAGEELQKFTWVNTGVKLTEQITAALDKDFYPLFVSEGSSSEKREKISHSGYLSRGIRSFANIGGSLFIYGHSLADNDDHITNLIPESKIESIFVSIYGDTTSQANRNIILKAGKLIEDRKAINSKKSKGAALLSVYFYDAASTSIWK</sequence>
<organism evidence="1 2">
    <name type="scientific">Dyadobacter koreensis</name>
    <dbReference type="NCBI Taxonomy" id="408657"/>
    <lineage>
        <taxon>Bacteria</taxon>
        <taxon>Pseudomonadati</taxon>
        <taxon>Bacteroidota</taxon>
        <taxon>Cytophagia</taxon>
        <taxon>Cytophagales</taxon>
        <taxon>Spirosomataceae</taxon>
        <taxon>Dyadobacter</taxon>
    </lineage>
</organism>
<dbReference type="Proteomes" id="UP000199532">
    <property type="component" value="Unassembled WGS sequence"/>
</dbReference>
<name>A0A1H7AZL9_9BACT</name>
<evidence type="ECO:0000313" key="2">
    <source>
        <dbReference type="Proteomes" id="UP000199532"/>
    </source>
</evidence>
<dbReference type="EMBL" id="FNXY01000012">
    <property type="protein sequence ID" value="SEJ71033.1"/>
    <property type="molecule type" value="Genomic_DNA"/>
</dbReference>
<dbReference type="Pfam" id="PF16263">
    <property type="entry name" value="DUF4917"/>
    <property type="match status" value="1"/>
</dbReference>
<proteinExistence type="predicted"/>